<dbReference type="PROSITE" id="PS51352">
    <property type="entry name" value="THIOREDOXIN_2"/>
    <property type="match status" value="1"/>
</dbReference>
<dbReference type="STRING" id="796943.HMPREF9625_01871"/>
<comment type="caution">
    <text evidence="4">The sequence shown here is derived from an EMBL/GenBank/DDBJ whole genome shotgun (WGS) entry which is preliminary data.</text>
</comment>
<keyword evidence="2" id="KW-0732">Signal</keyword>
<dbReference type="InterPro" id="IPR013766">
    <property type="entry name" value="Thioredoxin_domain"/>
</dbReference>
<evidence type="ECO:0000313" key="5">
    <source>
        <dbReference type="Proteomes" id="UP000018461"/>
    </source>
</evidence>
<dbReference type="InterPro" id="IPR000866">
    <property type="entry name" value="AhpC/TSA"/>
</dbReference>
<feature type="domain" description="Thioredoxin" evidence="3">
    <location>
        <begin position="243"/>
        <end position="396"/>
    </location>
</feature>
<dbReference type="AlphaFoldDB" id="G9WKG4"/>
<name>G9WKG4_9FIRM</name>
<dbReference type="Gene3D" id="3.40.30.10">
    <property type="entry name" value="Glutaredoxin"/>
    <property type="match status" value="1"/>
</dbReference>
<dbReference type="HOGENOM" id="CLU_060713_0_0_9"/>
<proteinExistence type="predicted"/>
<dbReference type="PANTHER" id="PTHR42852:SF18">
    <property type="entry name" value="CHROMOSOME UNDETERMINED SCAFFOLD_47, WHOLE GENOME SHOTGUN SEQUENCE"/>
    <property type="match status" value="1"/>
</dbReference>
<dbReference type="Pfam" id="PF00578">
    <property type="entry name" value="AhpC-TSA"/>
    <property type="match status" value="1"/>
</dbReference>
<feature type="signal peptide" evidence="2">
    <location>
        <begin position="1"/>
        <end position="23"/>
    </location>
</feature>
<organism evidence="4 5">
    <name type="scientific">Oribacterium parvum ACB1</name>
    <dbReference type="NCBI Taxonomy" id="796943"/>
    <lineage>
        <taxon>Bacteria</taxon>
        <taxon>Bacillati</taxon>
        <taxon>Bacillota</taxon>
        <taxon>Clostridia</taxon>
        <taxon>Lachnospirales</taxon>
        <taxon>Lachnospiraceae</taxon>
        <taxon>Oribacterium</taxon>
    </lineage>
</organism>
<dbReference type="GO" id="GO:0016209">
    <property type="term" value="F:antioxidant activity"/>
    <property type="evidence" value="ECO:0007669"/>
    <property type="project" value="InterPro"/>
</dbReference>
<dbReference type="EMBL" id="AFZC02000002">
    <property type="protein sequence ID" value="EHL13806.1"/>
    <property type="molecule type" value="Genomic_DNA"/>
</dbReference>
<reference evidence="4" key="2">
    <citation type="submission" date="2013-03" db="EMBL/GenBank/DDBJ databases">
        <title>The Genome Sequence of Oribacterium sp. ACB1.</title>
        <authorList>
            <consortium name="The Broad Institute Genomics Platform"/>
            <consortium name="The Broad Institute Genome Sequencing Center for Infectious Disease"/>
            <person name="Earl A."/>
            <person name="Ward D."/>
            <person name="Feldgarden M."/>
            <person name="Gevers D."/>
            <person name="Sizova M."/>
            <person name="Hazen A."/>
            <person name="Epstein S."/>
            <person name="Walker B."/>
            <person name="Young S."/>
            <person name="Zeng Q."/>
            <person name="Gargeya S."/>
            <person name="Fitzgerald M."/>
            <person name="Haas B."/>
            <person name="Abouelleil A."/>
            <person name="Allen A.W."/>
            <person name="Alvarado L."/>
            <person name="Arachchi H.M."/>
            <person name="Berlin A.M."/>
            <person name="Chapman S.B."/>
            <person name="Gainer-Dewar J."/>
            <person name="Goldberg J."/>
            <person name="Griggs A."/>
            <person name="Gujja S."/>
            <person name="Hansen M."/>
            <person name="Howarth C."/>
            <person name="Imamovic A."/>
            <person name="Ireland A."/>
            <person name="Larimer J."/>
            <person name="McCowan C."/>
            <person name="Murphy C."/>
            <person name="Pearson M."/>
            <person name="Poon T.W."/>
            <person name="Priest M."/>
            <person name="Roberts A."/>
            <person name="Saif S."/>
            <person name="Shea T."/>
            <person name="Sisk P."/>
            <person name="Sykes S."/>
            <person name="Wortman J."/>
            <person name="Nusbaum C."/>
            <person name="Birren B."/>
        </authorList>
    </citation>
    <scope>NUCLEOTIDE SEQUENCE [LARGE SCALE GENOMIC DNA]</scope>
    <source>
        <strain evidence="4">ACB1</strain>
    </source>
</reference>
<protein>
    <recommendedName>
        <fullName evidence="3">Thioredoxin domain-containing protein</fullName>
    </recommendedName>
</protein>
<feature type="region of interest" description="Disordered" evidence="1">
    <location>
        <begin position="30"/>
        <end position="49"/>
    </location>
</feature>
<dbReference type="RefSeq" id="WP_009535709.1">
    <property type="nucleotide sequence ID" value="NZ_KE148312.1"/>
</dbReference>
<dbReference type="PANTHER" id="PTHR42852">
    <property type="entry name" value="THIOL:DISULFIDE INTERCHANGE PROTEIN DSBE"/>
    <property type="match status" value="1"/>
</dbReference>
<dbReference type="CDD" id="cd02966">
    <property type="entry name" value="TlpA_like_family"/>
    <property type="match status" value="1"/>
</dbReference>
<accession>G9WKG4</accession>
<evidence type="ECO:0000256" key="1">
    <source>
        <dbReference type="SAM" id="MobiDB-lite"/>
    </source>
</evidence>
<dbReference type="PATRIC" id="fig|796943.3.peg.219"/>
<keyword evidence="5" id="KW-1185">Reference proteome</keyword>
<evidence type="ECO:0000259" key="3">
    <source>
        <dbReference type="PROSITE" id="PS51352"/>
    </source>
</evidence>
<sequence>MVKNQFKGAFLLLGLCVSLSFTACQNKGAAESTSTETKSAEEKATGEQGLVVSPEEAGVSVNMDSNGDSFKPADYTLPVKDEYVYEYLGLQFSLSEKIKEAMKTKDIVMLDDQSPLDQDLKYALLYFSKLTDEQKNAEIGKMGDGYEKWQESLERIGTIGMFEKSLSEEEIGKITKCDSHTKLGDSKDGKYSYYLSVNSGADAETIEELKKTSVEITEKKDRPENGFVLAEKSDLAGDMVFSEDSGNAVTDLSHLQTKDIHGKEFSSKDFANYDLTMVNVFATWCTACIQEIPDLVEVQKEMQAKGVNIIGIVTDTVDDTGENREALEKAKLIQEKTKANYSFLMPDKTNFNGRLNGIQALPETFFVDKNGQIVGETYSGSHNKKDWTEIIEKELSALKN</sequence>
<dbReference type="InterPro" id="IPR036249">
    <property type="entry name" value="Thioredoxin-like_sf"/>
</dbReference>
<evidence type="ECO:0000256" key="2">
    <source>
        <dbReference type="SAM" id="SignalP"/>
    </source>
</evidence>
<dbReference type="GO" id="GO:0016491">
    <property type="term" value="F:oxidoreductase activity"/>
    <property type="evidence" value="ECO:0007669"/>
    <property type="project" value="InterPro"/>
</dbReference>
<evidence type="ECO:0000313" key="4">
    <source>
        <dbReference type="EMBL" id="EHL13806.1"/>
    </source>
</evidence>
<dbReference type="InterPro" id="IPR050553">
    <property type="entry name" value="Thioredoxin_ResA/DsbE_sf"/>
</dbReference>
<reference evidence="4" key="1">
    <citation type="submission" date="2011-08" db="EMBL/GenBank/DDBJ databases">
        <authorList>
            <consortium name="The Broad Institute Genome Sequencing Platform"/>
            <person name="Earl A."/>
            <person name="Ward D."/>
            <person name="Feldgarden M."/>
            <person name="Gevers D."/>
            <person name="Sizova M."/>
            <person name="Hazen A."/>
            <person name="Epstein S."/>
            <person name="Young S.K."/>
            <person name="Zeng Q."/>
            <person name="Gargeya S."/>
            <person name="Fitzgerald M."/>
            <person name="Haas B."/>
            <person name="Abouelleil A."/>
            <person name="Alvarado L."/>
            <person name="Arachchi H.M."/>
            <person name="Berlin A."/>
            <person name="Brown A."/>
            <person name="Chapman S.B."/>
            <person name="Chen Z."/>
            <person name="Dunbar C."/>
            <person name="Freedman E."/>
            <person name="Gearin G."/>
            <person name="Gellesch M."/>
            <person name="Goldberg J."/>
            <person name="Griggs A."/>
            <person name="Gujja S."/>
            <person name="Heiman D."/>
            <person name="Howarth C."/>
            <person name="Larson L."/>
            <person name="Lui A."/>
            <person name="MacDonald P.J.P."/>
            <person name="Montmayeur A."/>
            <person name="Murphy C."/>
            <person name="Neiman D."/>
            <person name="Pearson M."/>
            <person name="Priest M."/>
            <person name="Roberts A."/>
            <person name="Saif S."/>
            <person name="Shea T."/>
            <person name="Shenoy N."/>
            <person name="Sisk P."/>
            <person name="Stolte C."/>
            <person name="Sykes S."/>
            <person name="Wortman J."/>
            <person name="Nusbaum C."/>
            <person name="Birren B."/>
        </authorList>
    </citation>
    <scope>NUCLEOTIDE SEQUENCE</scope>
    <source>
        <strain evidence="4">ACB1</strain>
    </source>
</reference>
<feature type="chain" id="PRO_5039272057" description="Thioredoxin domain-containing protein" evidence="2">
    <location>
        <begin position="24"/>
        <end position="400"/>
    </location>
</feature>
<dbReference type="PROSITE" id="PS51257">
    <property type="entry name" value="PROKAR_LIPOPROTEIN"/>
    <property type="match status" value="1"/>
</dbReference>
<dbReference type="SUPFAM" id="SSF52833">
    <property type="entry name" value="Thioredoxin-like"/>
    <property type="match status" value="1"/>
</dbReference>
<gene>
    <name evidence="4" type="ORF">HMPREF9625_01871</name>
</gene>
<dbReference type="Proteomes" id="UP000018461">
    <property type="component" value="Unassembled WGS sequence"/>
</dbReference>